<name>A0A5E7U9R4_PSEFL</name>
<sequence length="167" mass="19063">MNIPVAKNEGRPLIEIIEALGETEWRKGAFSEFVAKERGEWVLKVQSQFPPTVSFRFKNNCSENVGRLREAVSSYSGKIKWILSEYKSELSMRTNFVIEPFLLLEMSSEAEALGLSSKQYVAKFYSEFGAVAFEDIAGLAMHVRQEFQEIEWINGDRMVKGGRPRLT</sequence>
<organism evidence="1 2">
    <name type="scientific">Pseudomonas fluorescens</name>
    <dbReference type="NCBI Taxonomy" id="294"/>
    <lineage>
        <taxon>Bacteria</taxon>
        <taxon>Pseudomonadati</taxon>
        <taxon>Pseudomonadota</taxon>
        <taxon>Gammaproteobacteria</taxon>
        <taxon>Pseudomonadales</taxon>
        <taxon>Pseudomonadaceae</taxon>
        <taxon>Pseudomonas</taxon>
    </lineage>
</organism>
<evidence type="ECO:0000313" key="1">
    <source>
        <dbReference type="EMBL" id="VVQ07500.1"/>
    </source>
</evidence>
<dbReference type="AlphaFoldDB" id="A0A5E7U9R4"/>
<accession>A0A5E7U9R4</accession>
<proteinExistence type="predicted"/>
<gene>
    <name evidence="1" type="ORF">PS941_03264</name>
</gene>
<dbReference type="Proteomes" id="UP000326452">
    <property type="component" value="Unassembled WGS sequence"/>
</dbReference>
<dbReference type="EMBL" id="CABVJC010000005">
    <property type="protein sequence ID" value="VVQ07500.1"/>
    <property type="molecule type" value="Genomic_DNA"/>
</dbReference>
<evidence type="ECO:0000313" key="2">
    <source>
        <dbReference type="Proteomes" id="UP000326452"/>
    </source>
</evidence>
<reference evidence="1 2" key="1">
    <citation type="submission" date="2019-09" db="EMBL/GenBank/DDBJ databases">
        <authorList>
            <person name="Chandra G."/>
            <person name="Truman W A."/>
        </authorList>
    </citation>
    <scope>NUCLEOTIDE SEQUENCE [LARGE SCALE GENOMIC DNA]</scope>
    <source>
        <strain evidence="1">PS941</strain>
    </source>
</reference>
<protein>
    <submittedName>
        <fullName evidence="1">Uncharacterized protein</fullName>
    </submittedName>
</protein>
<dbReference type="OrthoDB" id="6624493at2"/>
<dbReference type="RefSeq" id="WP_122600127.1">
    <property type="nucleotide sequence ID" value="NZ_CABVJC010000005.1"/>
</dbReference>